<dbReference type="Proteomes" id="UP000826651">
    <property type="component" value="Unassembled WGS sequence"/>
</dbReference>
<sequence>MYGTGGGGVGDGIGTPPWDVAELATDPAWLEASYALFDRVEEFPVADAHHPGSGDAYEGIPPVDFEALAERPRVDSFTLAEVERALGGDRDLSGINEYDLVELAALWRRLESACAAGVRAASAELAGRVPMSMDKPAVLDRRTNFRSSIAAEEIAPRLGCSKREANRLINVGKLQDTIAAPTGDALAAGLIDAAKADLIATAVAVLDAEPALEVQAEILPKAPGWTRHRL</sequence>
<evidence type="ECO:0000313" key="1">
    <source>
        <dbReference type="EMBL" id="MBZ2199331.1"/>
    </source>
</evidence>
<protein>
    <submittedName>
        <fullName evidence="1">Uncharacterized protein</fullName>
    </submittedName>
</protein>
<reference evidence="1 2" key="1">
    <citation type="submission" date="2021-04" db="EMBL/GenBank/DDBJ databases">
        <title>Ruania sp. nov., isolated from sandy soil of mangrove forest.</title>
        <authorList>
            <person name="Ge X."/>
            <person name="Huang R."/>
            <person name="Liu W."/>
        </authorList>
    </citation>
    <scope>NUCLEOTIDE SEQUENCE [LARGE SCALE GENOMIC DNA]</scope>
    <source>
        <strain evidence="1 2">N2-46</strain>
    </source>
</reference>
<proteinExistence type="predicted"/>
<accession>A0ABS7SJ24</accession>
<feature type="non-terminal residue" evidence="1">
    <location>
        <position position="230"/>
    </location>
</feature>
<organism evidence="1 2">
    <name type="scientific">Occultella gossypii</name>
    <dbReference type="NCBI Taxonomy" id="2800820"/>
    <lineage>
        <taxon>Bacteria</taxon>
        <taxon>Bacillati</taxon>
        <taxon>Actinomycetota</taxon>
        <taxon>Actinomycetes</taxon>
        <taxon>Micrococcales</taxon>
        <taxon>Ruaniaceae</taxon>
        <taxon>Occultella</taxon>
    </lineage>
</organism>
<keyword evidence="2" id="KW-1185">Reference proteome</keyword>
<name>A0ABS7SJ24_9MICO</name>
<comment type="caution">
    <text evidence="1">The sequence shown here is derived from an EMBL/GenBank/DDBJ whole genome shotgun (WGS) entry which is preliminary data.</text>
</comment>
<gene>
    <name evidence="1" type="ORF">KCQ71_24505</name>
</gene>
<evidence type="ECO:0000313" key="2">
    <source>
        <dbReference type="Proteomes" id="UP000826651"/>
    </source>
</evidence>
<dbReference type="EMBL" id="JAGSHT010000027">
    <property type="protein sequence ID" value="MBZ2199331.1"/>
    <property type="molecule type" value="Genomic_DNA"/>
</dbReference>